<dbReference type="GO" id="GO:0008270">
    <property type="term" value="F:zinc ion binding"/>
    <property type="evidence" value="ECO:0007669"/>
    <property type="project" value="InterPro"/>
</dbReference>
<feature type="compositionally biased region" description="Low complexity" evidence="4">
    <location>
        <begin position="170"/>
        <end position="181"/>
    </location>
</feature>
<keyword evidence="3" id="KW-0539">Nucleus</keyword>
<name>A0AAI8Z3Q7_9PEZI</name>
<proteinExistence type="predicted"/>
<dbReference type="PANTHER" id="PTHR31001:SF85">
    <property type="entry name" value="ZN(II)2CYS6 TRANSCRIPTION FACTOR (EUROFUNG)"/>
    <property type="match status" value="1"/>
</dbReference>
<evidence type="ECO:0000259" key="5">
    <source>
        <dbReference type="PROSITE" id="PS50048"/>
    </source>
</evidence>
<dbReference type="Pfam" id="PF04082">
    <property type="entry name" value="Fungal_trans"/>
    <property type="match status" value="1"/>
</dbReference>
<protein>
    <submittedName>
        <fullName evidence="6">Transcriptional regulatory</fullName>
    </submittedName>
</protein>
<dbReference type="InterPro" id="IPR007219">
    <property type="entry name" value="XnlR_reg_dom"/>
</dbReference>
<dbReference type="InterPro" id="IPR036864">
    <property type="entry name" value="Zn2-C6_fun-type_DNA-bd_sf"/>
</dbReference>
<accession>A0AAI8Z3Q7</accession>
<dbReference type="InterPro" id="IPR001138">
    <property type="entry name" value="Zn2Cys6_DnaBD"/>
</dbReference>
<feature type="region of interest" description="Disordered" evidence="4">
    <location>
        <begin position="150"/>
        <end position="204"/>
    </location>
</feature>
<evidence type="ECO:0000256" key="1">
    <source>
        <dbReference type="ARBA" id="ARBA00004123"/>
    </source>
</evidence>
<dbReference type="AlphaFoldDB" id="A0AAI8Z3Q7"/>
<dbReference type="PROSITE" id="PS50048">
    <property type="entry name" value="ZN2_CY6_FUNGAL_2"/>
    <property type="match status" value="1"/>
</dbReference>
<evidence type="ECO:0000313" key="7">
    <source>
        <dbReference type="Proteomes" id="UP001296104"/>
    </source>
</evidence>
<dbReference type="Proteomes" id="UP001296104">
    <property type="component" value="Unassembled WGS sequence"/>
</dbReference>
<dbReference type="SMART" id="SM00906">
    <property type="entry name" value="Fungal_trans"/>
    <property type="match status" value="1"/>
</dbReference>
<dbReference type="CDD" id="cd00067">
    <property type="entry name" value="GAL4"/>
    <property type="match status" value="1"/>
</dbReference>
<organism evidence="6 7">
    <name type="scientific">Lecanosticta acicola</name>
    <dbReference type="NCBI Taxonomy" id="111012"/>
    <lineage>
        <taxon>Eukaryota</taxon>
        <taxon>Fungi</taxon>
        <taxon>Dikarya</taxon>
        <taxon>Ascomycota</taxon>
        <taxon>Pezizomycotina</taxon>
        <taxon>Dothideomycetes</taxon>
        <taxon>Dothideomycetidae</taxon>
        <taxon>Mycosphaerellales</taxon>
        <taxon>Mycosphaerellaceae</taxon>
        <taxon>Lecanosticta</taxon>
    </lineage>
</organism>
<feature type="region of interest" description="Disordered" evidence="4">
    <location>
        <begin position="77"/>
        <end position="132"/>
    </location>
</feature>
<comment type="caution">
    <text evidence="6">The sequence shown here is derived from an EMBL/GenBank/DDBJ whole genome shotgun (WGS) entry which is preliminary data.</text>
</comment>
<comment type="subcellular location">
    <subcellularLocation>
        <location evidence="1">Nucleus</location>
    </subcellularLocation>
</comment>
<dbReference type="PANTHER" id="PTHR31001">
    <property type="entry name" value="UNCHARACTERIZED TRANSCRIPTIONAL REGULATORY PROTEIN"/>
    <property type="match status" value="1"/>
</dbReference>
<feature type="compositionally biased region" description="Polar residues" evidence="4">
    <location>
        <begin position="150"/>
        <end position="165"/>
    </location>
</feature>
<dbReference type="GO" id="GO:0005634">
    <property type="term" value="C:nucleus"/>
    <property type="evidence" value="ECO:0007669"/>
    <property type="project" value="UniProtKB-SubCell"/>
</dbReference>
<dbReference type="SMART" id="SM00066">
    <property type="entry name" value="GAL4"/>
    <property type="match status" value="1"/>
</dbReference>
<dbReference type="Pfam" id="PF00172">
    <property type="entry name" value="Zn_clus"/>
    <property type="match status" value="1"/>
</dbReference>
<dbReference type="InterPro" id="IPR050613">
    <property type="entry name" value="Sec_Metabolite_Reg"/>
</dbReference>
<dbReference type="GO" id="GO:0006351">
    <property type="term" value="P:DNA-templated transcription"/>
    <property type="evidence" value="ECO:0007669"/>
    <property type="project" value="InterPro"/>
</dbReference>
<dbReference type="EMBL" id="CAVMBE010000055">
    <property type="protein sequence ID" value="CAK4031910.1"/>
    <property type="molecule type" value="Genomic_DNA"/>
</dbReference>
<evidence type="ECO:0000256" key="2">
    <source>
        <dbReference type="ARBA" id="ARBA00022723"/>
    </source>
</evidence>
<dbReference type="Gene3D" id="4.10.240.10">
    <property type="entry name" value="Zn(2)-C6 fungal-type DNA-binding domain"/>
    <property type="match status" value="1"/>
</dbReference>
<feature type="compositionally biased region" description="Polar residues" evidence="4">
    <location>
        <begin position="104"/>
        <end position="130"/>
    </location>
</feature>
<evidence type="ECO:0000256" key="4">
    <source>
        <dbReference type="SAM" id="MobiDB-lite"/>
    </source>
</evidence>
<feature type="region of interest" description="Disordered" evidence="4">
    <location>
        <begin position="1"/>
        <end position="26"/>
    </location>
</feature>
<evidence type="ECO:0000256" key="3">
    <source>
        <dbReference type="ARBA" id="ARBA00023242"/>
    </source>
</evidence>
<feature type="domain" description="Zn(2)-C6 fungal-type" evidence="5">
    <location>
        <begin position="28"/>
        <end position="57"/>
    </location>
</feature>
<keyword evidence="7" id="KW-1185">Reference proteome</keyword>
<evidence type="ECO:0000313" key="6">
    <source>
        <dbReference type="EMBL" id="CAK4031910.1"/>
    </source>
</evidence>
<dbReference type="SUPFAM" id="SSF57701">
    <property type="entry name" value="Zn2/Cys6 DNA-binding domain"/>
    <property type="match status" value="1"/>
</dbReference>
<gene>
    <name evidence="6" type="ORF">LECACI_7A007068</name>
</gene>
<reference evidence="6" key="1">
    <citation type="submission" date="2023-11" db="EMBL/GenBank/DDBJ databases">
        <authorList>
            <person name="Alioto T."/>
            <person name="Alioto T."/>
            <person name="Gomez Garrido J."/>
        </authorList>
    </citation>
    <scope>NUCLEOTIDE SEQUENCE</scope>
</reference>
<sequence>MAEDCEQRPSVSANMETVPRKRDNHTPSCAVCQRRKVKCDRVFPCAACTKSGLECHFPPPGRHGKRARRNTIYQPANQEPAHGRQYHGPHASDPLTTDRPLSIGHSSGIRTSSELPSPESTHSAGTTTARLVSDGGGYRYVNNHLWSAISTDTNVGNSGSPATSPENRRPGSATGSRSGRAGNEDAERPDGNSNRRSFVFGDGHSRAQSGAEDIQFPATHIIFLWQTYLANVDPVMKITHAPTVQHILLGQIGKPSIPANDRALVYAIYFISVVSLTDDKCRENLSESRDDLIRKYRDVTEVALSAAGFITSTDIMVLSALILYLAALRSLGEVQTVWSLFGLAIRIAGTIGLPHDGSSFGLSPFEIEMRRRLWWGIVYFDGRMAELVGQDGDLMGNDYEAQSPANLNDSDLFPTMARLPDSRRGPTEAIYLQARILSVTVARSLQSITGPQGTWHRLQEATMSTSEKLEIMQRIEQRYNEEILEPCDPTVPLQWLSIHTARTFSTKLRLIARIPIVDLEGEWESADGFSENAFLLSMDLLQLQVDLWCEPMVQQWRWHWQAHFQWYALVCLLRQTRLRQAGSGISRAWTLIQKVFQIIIPTLELGPRKSLLLDGIHSLLSAAKRHQDHPAMSDDDARPMLEQQQLQQTTLPMAPKFNPMNGFSTGYGSRPHSALLPEMGNSQVPTPPSFGRSGGEEHGDPVLGFDLDAIDWVEFDRLASELCQQ</sequence>
<keyword evidence="2" id="KW-0479">Metal-binding</keyword>
<dbReference type="GO" id="GO:0003677">
    <property type="term" value="F:DNA binding"/>
    <property type="evidence" value="ECO:0007669"/>
    <property type="project" value="InterPro"/>
</dbReference>
<dbReference type="GO" id="GO:0000981">
    <property type="term" value="F:DNA-binding transcription factor activity, RNA polymerase II-specific"/>
    <property type="evidence" value="ECO:0007669"/>
    <property type="project" value="InterPro"/>
</dbReference>
<dbReference type="CDD" id="cd12148">
    <property type="entry name" value="fungal_TF_MHR"/>
    <property type="match status" value="1"/>
</dbReference>